<proteinExistence type="predicted"/>
<evidence type="ECO:0000313" key="7">
    <source>
        <dbReference type="Proteomes" id="UP001152561"/>
    </source>
</evidence>
<dbReference type="SUPFAM" id="SSF51197">
    <property type="entry name" value="Clavaminate synthase-like"/>
    <property type="match status" value="1"/>
</dbReference>
<dbReference type="Gene3D" id="2.60.120.330">
    <property type="entry name" value="B-lactam Antibiotic, Isopenicillin N Synthase, Chain"/>
    <property type="match status" value="2"/>
</dbReference>
<evidence type="ECO:0000259" key="4">
    <source>
        <dbReference type="Pfam" id="PF03171"/>
    </source>
</evidence>
<dbReference type="InterPro" id="IPR026992">
    <property type="entry name" value="DIOX_N"/>
</dbReference>
<accession>A0A9Q1QTK2</accession>
<dbReference type="GO" id="GO:0046872">
    <property type="term" value="F:metal ion binding"/>
    <property type="evidence" value="ECO:0007669"/>
    <property type="project" value="UniProtKB-KW"/>
</dbReference>
<evidence type="ECO:0000313" key="6">
    <source>
        <dbReference type="EMBL" id="KAJ8526727.1"/>
    </source>
</evidence>
<reference evidence="7" key="1">
    <citation type="journal article" date="2023" name="Proc. Natl. Acad. Sci. U.S.A.">
        <title>Genomic and structural basis for evolution of tropane alkaloid biosynthesis.</title>
        <authorList>
            <person name="Wanga Y.-J."/>
            <person name="Taina T."/>
            <person name="Yua J.-Y."/>
            <person name="Lia J."/>
            <person name="Xua B."/>
            <person name="Chenc J."/>
            <person name="D'Auriad J.C."/>
            <person name="Huanga J.-P."/>
            <person name="Huanga S.-X."/>
        </authorList>
    </citation>
    <scope>NUCLEOTIDE SEQUENCE [LARGE SCALE GENOMIC DNA]</scope>
    <source>
        <strain evidence="7">cv. KIB-2019</strain>
    </source>
</reference>
<dbReference type="Pfam" id="PF14226">
    <property type="entry name" value="DIOX_N"/>
    <property type="match status" value="1"/>
</dbReference>
<keyword evidence="3" id="KW-0408">Iron</keyword>
<dbReference type="EMBL" id="JAJAGQ010000024">
    <property type="protein sequence ID" value="KAJ8526727.1"/>
    <property type="molecule type" value="Genomic_DNA"/>
</dbReference>
<gene>
    <name evidence="6" type="ORF">K7X08_029204</name>
</gene>
<evidence type="ECO:0000256" key="3">
    <source>
        <dbReference type="ARBA" id="ARBA00023004"/>
    </source>
</evidence>
<dbReference type="InterPro" id="IPR050231">
    <property type="entry name" value="Iron_ascorbate_oxido_reductase"/>
</dbReference>
<dbReference type="Pfam" id="PF03171">
    <property type="entry name" value="2OG-FeII_Oxy"/>
    <property type="match status" value="1"/>
</dbReference>
<name>A0A9Q1QTK2_9SOLA</name>
<keyword evidence="7" id="KW-1185">Reference proteome</keyword>
<dbReference type="PANTHER" id="PTHR47990">
    <property type="entry name" value="2-OXOGLUTARATE (2OG) AND FE(II)-DEPENDENT OXYGENASE SUPERFAMILY PROTEIN-RELATED"/>
    <property type="match status" value="1"/>
</dbReference>
<comment type="caution">
    <text evidence="6">The sequence shown here is derived from an EMBL/GenBank/DDBJ whole genome shotgun (WGS) entry which is preliminary data.</text>
</comment>
<dbReference type="GO" id="GO:0016706">
    <property type="term" value="F:2-oxoglutarate-dependent dioxygenase activity"/>
    <property type="evidence" value="ECO:0007669"/>
    <property type="project" value="UniProtKB-ARBA"/>
</dbReference>
<evidence type="ECO:0000259" key="5">
    <source>
        <dbReference type="Pfam" id="PF14226"/>
    </source>
</evidence>
<protein>
    <submittedName>
        <fullName evidence="6">Uncharacterized protein</fullName>
    </submittedName>
</protein>
<dbReference type="InterPro" id="IPR044861">
    <property type="entry name" value="IPNS-like_FE2OG_OXY"/>
</dbReference>
<keyword evidence="2" id="KW-0847">Vitamin C</keyword>
<evidence type="ECO:0000256" key="1">
    <source>
        <dbReference type="ARBA" id="ARBA00022723"/>
    </source>
</evidence>
<dbReference type="GO" id="GO:0031418">
    <property type="term" value="F:L-ascorbic acid binding"/>
    <property type="evidence" value="ECO:0007669"/>
    <property type="project" value="UniProtKB-KW"/>
</dbReference>
<dbReference type="OrthoDB" id="288590at2759"/>
<feature type="domain" description="Isopenicillin N synthase-like Fe(2+) 2OG dioxygenase" evidence="4">
    <location>
        <begin position="81"/>
        <end position="115"/>
    </location>
</feature>
<sequence length="149" mass="17108">MVKASEKWEFFKLVDHGVPSEIVENFTSRLHELFDLPMEQKLKGGKTSSLPLGYYASNPEYEQNLPEAEILQLLQSPEMVVQFAKKAWTNGRLKSVIHRAHKEKQRLSMAYFMNPTSSATIKCPPQLIDPVSNPRKYVPFTWANCGTFF</sequence>
<keyword evidence="1" id="KW-0479">Metal-binding</keyword>
<evidence type="ECO:0000256" key="2">
    <source>
        <dbReference type="ARBA" id="ARBA00022896"/>
    </source>
</evidence>
<dbReference type="InterPro" id="IPR027443">
    <property type="entry name" value="IPNS-like_sf"/>
</dbReference>
<organism evidence="6 7">
    <name type="scientific">Anisodus acutangulus</name>
    <dbReference type="NCBI Taxonomy" id="402998"/>
    <lineage>
        <taxon>Eukaryota</taxon>
        <taxon>Viridiplantae</taxon>
        <taxon>Streptophyta</taxon>
        <taxon>Embryophyta</taxon>
        <taxon>Tracheophyta</taxon>
        <taxon>Spermatophyta</taxon>
        <taxon>Magnoliopsida</taxon>
        <taxon>eudicotyledons</taxon>
        <taxon>Gunneridae</taxon>
        <taxon>Pentapetalae</taxon>
        <taxon>asterids</taxon>
        <taxon>lamiids</taxon>
        <taxon>Solanales</taxon>
        <taxon>Solanaceae</taxon>
        <taxon>Solanoideae</taxon>
        <taxon>Hyoscyameae</taxon>
        <taxon>Anisodus</taxon>
    </lineage>
</organism>
<feature type="domain" description="Non-haem dioxygenase N-terminal" evidence="5">
    <location>
        <begin position="2"/>
        <end position="76"/>
    </location>
</feature>
<dbReference type="AlphaFoldDB" id="A0A9Q1QTK2"/>
<dbReference type="Proteomes" id="UP001152561">
    <property type="component" value="Unassembled WGS sequence"/>
</dbReference>